<name>A0A3M7SLM7_BRAPC</name>
<dbReference type="Proteomes" id="UP000276133">
    <property type="component" value="Unassembled WGS sequence"/>
</dbReference>
<dbReference type="EMBL" id="REGN01001127">
    <property type="protein sequence ID" value="RNA36784.1"/>
    <property type="molecule type" value="Genomic_DNA"/>
</dbReference>
<comment type="caution">
    <text evidence="1">The sequence shown here is derived from an EMBL/GenBank/DDBJ whole genome shotgun (WGS) entry which is preliminary data.</text>
</comment>
<proteinExistence type="predicted"/>
<accession>A0A3M7SLM7</accession>
<gene>
    <name evidence="1" type="ORF">BpHYR1_034211</name>
</gene>
<dbReference type="AlphaFoldDB" id="A0A3M7SLM7"/>
<keyword evidence="2" id="KW-1185">Reference proteome</keyword>
<reference evidence="1 2" key="1">
    <citation type="journal article" date="2018" name="Sci. Rep.">
        <title>Genomic signatures of local adaptation to the degree of environmental predictability in rotifers.</title>
        <authorList>
            <person name="Franch-Gras L."/>
            <person name="Hahn C."/>
            <person name="Garcia-Roger E.M."/>
            <person name="Carmona M.J."/>
            <person name="Serra M."/>
            <person name="Gomez A."/>
        </authorList>
    </citation>
    <scope>NUCLEOTIDE SEQUENCE [LARGE SCALE GENOMIC DNA]</scope>
    <source>
        <strain evidence="1">HYR1</strain>
    </source>
</reference>
<protein>
    <submittedName>
        <fullName evidence="1">Uncharacterized protein</fullName>
    </submittedName>
</protein>
<organism evidence="1 2">
    <name type="scientific">Brachionus plicatilis</name>
    <name type="common">Marine rotifer</name>
    <name type="synonym">Brachionus muelleri</name>
    <dbReference type="NCBI Taxonomy" id="10195"/>
    <lineage>
        <taxon>Eukaryota</taxon>
        <taxon>Metazoa</taxon>
        <taxon>Spiralia</taxon>
        <taxon>Gnathifera</taxon>
        <taxon>Rotifera</taxon>
        <taxon>Eurotatoria</taxon>
        <taxon>Monogononta</taxon>
        <taxon>Pseudotrocha</taxon>
        <taxon>Ploima</taxon>
        <taxon>Brachionidae</taxon>
        <taxon>Brachionus</taxon>
    </lineage>
</organism>
<evidence type="ECO:0000313" key="1">
    <source>
        <dbReference type="EMBL" id="RNA36784.1"/>
    </source>
</evidence>
<evidence type="ECO:0000313" key="2">
    <source>
        <dbReference type="Proteomes" id="UP000276133"/>
    </source>
</evidence>
<sequence length="88" mass="10486">MNAFKAMLKAHLKNTEQSIYLKRSSETNFYSRRLNSIRILMINKHLIQDEADLTSYGSHSRYILKTLILIIDPAFKFKNLRQKREKKN</sequence>